<dbReference type="GO" id="GO:0016020">
    <property type="term" value="C:membrane"/>
    <property type="evidence" value="ECO:0007669"/>
    <property type="project" value="InterPro"/>
</dbReference>
<feature type="domain" description="EamA" evidence="2">
    <location>
        <begin position="151"/>
        <end position="280"/>
    </location>
</feature>
<accession>A0A1H8QN53</accession>
<feature type="transmembrane region" description="Helical" evidence="1">
    <location>
        <begin position="70"/>
        <end position="88"/>
    </location>
</feature>
<evidence type="ECO:0000259" key="2">
    <source>
        <dbReference type="Pfam" id="PF00892"/>
    </source>
</evidence>
<feature type="transmembrane region" description="Helical" evidence="1">
    <location>
        <begin position="267"/>
        <end position="287"/>
    </location>
</feature>
<dbReference type="InterPro" id="IPR000620">
    <property type="entry name" value="EamA_dom"/>
</dbReference>
<feature type="transmembrane region" description="Helical" evidence="1">
    <location>
        <begin position="7"/>
        <end position="23"/>
    </location>
</feature>
<feature type="transmembrane region" description="Helical" evidence="1">
    <location>
        <begin position="35"/>
        <end position="58"/>
    </location>
</feature>
<dbReference type="AlphaFoldDB" id="A0A1H8QN53"/>
<sequence length="299" mass="30705">MVSGPALTGVSAGVFTVALWGSLPVLRSLAELPPMLVAVIAMACAAALSAVMACFQAVPAKQPAPGWRDQVAGVGGLVGALYFYFLALESGNPARITLITYTWPLGFVLICDRLAGRGLRVRTLLGSAVAFGGLAPLILADGQGIATPAGAYAAGLASGASWIVFSLFLRQAGPLSARSYRSLFAQAGLIALVLHLAFETAPAATTSRDWLTAALIGIGPYGLAFMAWGYALRRGPASLLGVLTYMVPVVAAVLLVALGWSSPSTELFIAAAAITLGALFSQGPWLGRRGAGDGRMSRE</sequence>
<organism evidence="3 4">
    <name type="scientific">Aquisalimonas asiatica</name>
    <dbReference type="NCBI Taxonomy" id="406100"/>
    <lineage>
        <taxon>Bacteria</taxon>
        <taxon>Pseudomonadati</taxon>
        <taxon>Pseudomonadota</taxon>
        <taxon>Gammaproteobacteria</taxon>
        <taxon>Chromatiales</taxon>
        <taxon>Ectothiorhodospiraceae</taxon>
        <taxon>Aquisalimonas</taxon>
    </lineage>
</organism>
<dbReference type="SUPFAM" id="SSF103481">
    <property type="entry name" value="Multidrug resistance efflux transporter EmrE"/>
    <property type="match status" value="2"/>
</dbReference>
<feature type="transmembrane region" description="Helical" evidence="1">
    <location>
        <begin position="239"/>
        <end position="261"/>
    </location>
</feature>
<proteinExistence type="predicted"/>
<dbReference type="Pfam" id="PF00892">
    <property type="entry name" value="EamA"/>
    <property type="match status" value="2"/>
</dbReference>
<feature type="transmembrane region" description="Helical" evidence="1">
    <location>
        <begin position="180"/>
        <end position="198"/>
    </location>
</feature>
<keyword evidence="4" id="KW-1185">Reference proteome</keyword>
<name>A0A1H8QN53_9GAMM</name>
<keyword evidence="1" id="KW-0472">Membrane</keyword>
<protein>
    <submittedName>
        <fullName evidence="3">Permease of the drug/metabolite transporter (DMT) superfamily</fullName>
    </submittedName>
</protein>
<feature type="transmembrane region" description="Helical" evidence="1">
    <location>
        <begin position="145"/>
        <end position="168"/>
    </location>
</feature>
<dbReference type="RefSeq" id="WP_171909790.1">
    <property type="nucleotide sequence ID" value="NZ_FOEG01000001.1"/>
</dbReference>
<feature type="transmembrane region" description="Helical" evidence="1">
    <location>
        <begin position="210"/>
        <end position="232"/>
    </location>
</feature>
<keyword evidence="1" id="KW-1133">Transmembrane helix</keyword>
<dbReference type="Proteomes" id="UP000199657">
    <property type="component" value="Unassembled WGS sequence"/>
</dbReference>
<evidence type="ECO:0000256" key="1">
    <source>
        <dbReference type="SAM" id="Phobius"/>
    </source>
</evidence>
<feature type="domain" description="EamA" evidence="2">
    <location>
        <begin position="8"/>
        <end position="135"/>
    </location>
</feature>
<keyword evidence="1" id="KW-0812">Transmembrane</keyword>
<dbReference type="InterPro" id="IPR037185">
    <property type="entry name" value="EmrE-like"/>
</dbReference>
<evidence type="ECO:0000313" key="4">
    <source>
        <dbReference type="Proteomes" id="UP000199657"/>
    </source>
</evidence>
<dbReference type="EMBL" id="FOEG01000001">
    <property type="protein sequence ID" value="SEO55640.1"/>
    <property type="molecule type" value="Genomic_DNA"/>
</dbReference>
<gene>
    <name evidence="3" type="ORF">SAMN04488052_101678</name>
</gene>
<feature type="transmembrane region" description="Helical" evidence="1">
    <location>
        <begin position="94"/>
        <end position="111"/>
    </location>
</feature>
<evidence type="ECO:0000313" key="3">
    <source>
        <dbReference type="EMBL" id="SEO55640.1"/>
    </source>
</evidence>
<reference evidence="3 4" key="1">
    <citation type="submission" date="2016-10" db="EMBL/GenBank/DDBJ databases">
        <authorList>
            <person name="de Groot N.N."/>
        </authorList>
    </citation>
    <scope>NUCLEOTIDE SEQUENCE [LARGE SCALE GENOMIC DNA]</scope>
    <source>
        <strain evidence="3 4">CGMCC 1.6291</strain>
    </source>
</reference>
<dbReference type="STRING" id="406100.SAMN04488052_101678"/>
<feature type="transmembrane region" description="Helical" evidence="1">
    <location>
        <begin position="123"/>
        <end position="139"/>
    </location>
</feature>